<accession>A0A922M0P1</accession>
<dbReference type="EMBL" id="JACEFF010000934">
    <property type="protein sequence ID" value="KAH9627940.1"/>
    <property type="molecule type" value="Genomic_DNA"/>
</dbReference>
<evidence type="ECO:0000313" key="3">
    <source>
        <dbReference type="Proteomes" id="UP000814243"/>
    </source>
</evidence>
<reference evidence="2" key="1">
    <citation type="journal article" date="2021" name="G3 (Bethesda)">
        <title>Genome and transcriptome analysis of the beet armyworm Spodoptera exigua reveals targets for pest control. .</title>
        <authorList>
            <person name="Simon S."/>
            <person name="Breeschoten T."/>
            <person name="Jansen H.J."/>
            <person name="Dirks R.P."/>
            <person name="Schranz M.E."/>
            <person name="Ros V.I.D."/>
        </authorList>
    </citation>
    <scope>NUCLEOTIDE SEQUENCE</scope>
    <source>
        <strain evidence="2">TB_SE_WUR_2020</strain>
    </source>
</reference>
<dbReference type="Proteomes" id="UP000814243">
    <property type="component" value="Unassembled WGS sequence"/>
</dbReference>
<proteinExistence type="predicted"/>
<evidence type="ECO:0000313" key="2">
    <source>
        <dbReference type="EMBL" id="KAH9627940.1"/>
    </source>
</evidence>
<name>A0A922M0P1_SPOEX</name>
<feature type="transmembrane region" description="Helical" evidence="1">
    <location>
        <begin position="105"/>
        <end position="125"/>
    </location>
</feature>
<feature type="transmembrane region" description="Helical" evidence="1">
    <location>
        <begin position="32"/>
        <end position="53"/>
    </location>
</feature>
<keyword evidence="1" id="KW-0812">Transmembrane</keyword>
<dbReference type="AlphaFoldDB" id="A0A922M0P1"/>
<evidence type="ECO:0000256" key="1">
    <source>
        <dbReference type="SAM" id="Phobius"/>
    </source>
</evidence>
<sequence length="150" mass="17135">MFYNVWKSIRPLRRIDTHIHLSSIILGKEMILYIYIPGSIMLLYNIFICILLIPKAYKGFLGGLPMTYNDAIKYDVLSLSQYMKLLTFMTISEAANAYSLSVMKLFGIVSTNKWLLGVVIIIIFVRGSYAKRKSPATPVNQNISSVREMQ</sequence>
<comment type="caution">
    <text evidence="2">The sequence shown here is derived from an EMBL/GenBank/DDBJ whole genome shotgun (WGS) entry which is preliminary data.</text>
</comment>
<gene>
    <name evidence="2" type="ORF">HF086_015384</name>
</gene>
<keyword evidence="1" id="KW-0472">Membrane</keyword>
<protein>
    <submittedName>
        <fullName evidence="2">Uncharacterized protein</fullName>
    </submittedName>
</protein>
<keyword evidence="1" id="KW-1133">Transmembrane helix</keyword>
<organism evidence="2 3">
    <name type="scientific">Spodoptera exigua</name>
    <name type="common">Beet armyworm</name>
    <name type="synonym">Noctua fulgens</name>
    <dbReference type="NCBI Taxonomy" id="7107"/>
    <lineage>
        <taxon>Eukaryota</taxon>
        <taxon>Metazoa</taxon>
        <taxon>Ecdysozoa</taxon>
        <taxon>Arthropoda</taxon>
        <taxon>Hexapoda</taxon>
        <taxon>Insecta</taxon>
        <taxon>Pterygota</taxon>
        <taxon>Neoptera</taxon>
        <taxon>Endopterygota</taxon>
        <taxon>Lepidoptera</taxon>
        <taxon>Glossata</taxon>
        <taxon>Ditrysia</taxon>
        <taxon>Noctuoidea</taxon>
        <taxon>Noctuidae</taxon>
        <taxon>Amphipyrinae</taxon>
        <taxon>Spodoptera</taxon>
    </lineage>
</organism>